<feature type="transmembrane region" description="Helical" evidence="1">
    <location>
        <begin position="533"/>
        <end position="555"/>
    </location>
</feature>
<gene>
    <name evidence="2" type="ORF">ACFSKU_12615</name>
</gene>
<dbReference type="Gene3D" id="2.60.200.40">
    <property type="match status" value="1"/>
</dbReference>
<organism evidence="2 3">
    <name type="scientific">Pontibacter silvestris</name>
    <dbReference type="NCBI Taxonomy" id="2305183"/>
    <lineage>
        <taxon>Bacteria</taxon>
        <taxon>Pseudomonadati</taxon>
        <taxon>Bacteroidota</taxon>
        <taxon>Cytophagia</taxon>
        <taxon>Cytophagales</taxon>
        <taxon>Hymenobacteraceae</taxon>
        <taxon>Pontibacter</taxon>
    </lineage>
</organism>
<feature type="transmembrane region" description="Helical" evidence="1">
    <location>
        <begin position="467"/>
        <end position="490"/>
    </location>
</feature>
<reference evidence="3" key="1">
    <citation type="journal article" date="2019" name="Int. J. Syst. Evol. Microbiol.">
        <title>The Global Catalogue of Microorganisms (GCM) 10K type strain sequencing project: providing services to taxonomists for standard genome sequencing and annotation.</title>
        <authorList>
            <consortium name="The Broad Institute Genomics Platform"/>
            <consortium name="The Broad Institute Genome Sequencing Center for Infectious Disease"/>
            <person name="Wu L."/>
            <person name="Ma J."/>
        </authorList>
    </citation>
    <scope>NUCLEOTIDE SEQUENCE [LARGE SCALE GENOMIC DNA]</scope>
    <source>
        <strain evidence="3">JCM 16545</strain>
    </source>
</reference>
<dbReference type="EMBL" id="JBHUHV010000037">
    <property type="protein sequence ID" value="MFD2067730.1"/>
    <property type="molecule type" value="Genomic_DNA"/>
</dbReference>
<feature type="transmembrane region" description="Helical" evidence="1">
    <location>
        <begin position="371"/>
        <end position="394"/>
    </location>
</feature>
<dbReference type="Pfam" id="PF04087">
    <property type="entry name" value="DUF389"/>
    <property type="match status" value="1"/>
</dbReference>
<comment type="caution">
    <text evidence="2">The sequence shown here is derived from an EMBL/GenBank/DDBJ whole genome shotgun (WGS) entry which is preliminary data.</text>
</comment>
<accession>A0ABW4X0D3</accession>
<feature type="transmembrane region" description="Helical" evidence="1">
    <location>
        <begin position="442"/>
        <end position="460"/>
    </location>
</feature>
<keyword evidence="1" id="KW-0812">Transmembrane</keyword>
<evidence type="ECO:0000256" key="1">
    <source>
        <dbReference type="SAM" id="Phobius"/>
    </source>
</evidence>
<dbReference type="SUPFAM" id="SSF111331">
    <property type="entry name" value="NAD kinase/diacylglycerol kinase-like"/>
    <property type="match status" value="1"/>
</dbReference>
<protein>
    <submittedName>
        <fullName evidence="2">DUF389 domain-containing protein</fullName>
    </submittedName>
</protein>
<feature type="transmembrane region" description="Helical" evidence="1">
    <location>
        <begin position="496"/>
        <end position="521"/>
    </location>
</feature>
<keyword evidence="1" id="KW-1133">Transmembrane helix</keyword>
<keyword evidence="3" id="KW-1185">Reference proteome</keyword>
<dbReference type="RefSeq" id="WP_229957811.1">
    <property type="nucleotide sequence ID" value="NZ_JAJJWI010000002.1"/>
</dbReference>
<dbReference type="PANTHER" id="PTHR20992:SF9">
    <property type="entry name" value="AT15442P-RELATED"/>
    <property type="match status" value="1"/>
</dbReference>
<feature type="transmembrane region" description="Helical" evidence="1">
    <location>
        <begin position="345"/>
        <end position="365"/>
    </location>
</feature>
<dbReference type="InterPro" id="IPR005240">
    <property type="entry name" value="DUF389"/>
</dbReference>
<keyword evidence="1" id="KW-0472">Membrane</keyword>
<dbReference type="InterPro" id="IPR016064">
    <property type="entry name" value="NAD/diacylglycerol_kinase_sf"/>
</dbReference>
<sequence length="628" mass="68010">MKQITLIYDQLEETNVKEKVIPAFDKSIVRPVPFRQHNPNCDDIEPESLVVTYLSDAQLAEIITTASEKKWTLGFLPHPDMKEAGEGYGVSGTLAEAVEDVLLTDKGTKADLLLCNGRPVFNKVVIGNSLSMMSGSVSKNTLLSKLEKSGSALTQSKSLVPRAFTITAENKPPVKTAALGIVAVLHGKSSLFSRTLLKGSFINDNRLHALVLAPKSVMQLIRFSFVSLFKNHNSLKLPSFIGHIKTRSVIISSPAPMDFSQDNNLMSAKEIELGISENKLLIIPGRYLAVDNQAGEPQDKFKIDKLPKGEAYLQELTAQPLSLIYHASTEEFKGLFSILRVNAKVSGSFLTLMVLSTLLATLGLFSNSSPVIIGAMILAPLMAPIISLSMGVLRQEKSLAFTSAKTIGYGLLVSYLAAVFVTLLMPLHDINEEITARIRPNLLDLGIAIVSGIAGAYAHAREEVAKTLAGVAIAVALVPPLAVSGIGLGWADWEVFTGALLLFMTNLAGIVLAGTVTFMLLGFSPFILAKKGLLVSLAIVIIVSLPLGYGSMAMVRNYNVTRSVNNLKIDNITIKHVAVVRERNPMTLSVTLVSDKPVDYNDIEKIKKAIASRIGQDVQLEVMVRLRR</sequence>
<name>A0ABW4X0D3_9BACT</name>
<evidence type="ECO:0000313" key="3">
    <source>
        <dbReference type="Proteomes" id="UP001597369"/>
    </source>
</evidence>
<dbReference type="Proteomes" id="UP001597369">
    <property type="component" value="Unassembled WGS sequence"/>
</dbReference>
<feature type="transmembrane region" description="Helical" evidence="1">
    <location>
        <begin position="406"/>
        <end position="427"/>
    </location>
</feature>
<evidence type="ECO:0000313" key="2">
    <source>
        <dbReference type="EMBL" id="MFD2067730.1"/>
    </source>
</evidence>
<dbReference type="PANTHER" id="PTHR20992">
    <property type="entry name" value="AT15442P-RELATED"/>
    <property type="match status" value="1"/>
</dbReference>
<proteinExistence type="predicted"/>